<dbReference type="PROSITE" id="PS01039">
    <property type="entry name" value="SBP_BACTERIAL_3"/>
    <property type="match status" value="1"/>
</dbReference>
<comment type="caution">
    <text evidence="7">The sequence shown here is derived from an EMBL/GenBank/DDBJ whole genome shotgun (WGS) entry which is preliminary data.</text>
</comment>
<dbReference type="InterPro" id="IPR018313">
    <property type="entry name" value="SBP_3_CS"/>
</dbReference>
<gene>
    <name evidence="7" type="ORF">HA50_25080</name>
</gene>
<sequence length="289" mass="31460">MAKYAISCTWQRKTLSAVVLASAVLGLSGFSGTASANELADIKAHGEMVCGTLSTTEPMGFTDAKTRKVVGFDVDVCQALADQLGVKMVQKTLSVEARIPELQIGRVDILSAALGYTAERAKQIDFTSSHFQVPLKVLVPVSDGDKSLADLDDKRVGMTSGSTSEYWLRKSFPKIGVVTYHDSPSAFLALQQRKISGQAFAQTSGIRYLQAGKGKYAFIDQPIGWEPNALGVRKGEPEFLAAVNSALEKMEQEGKLDAIWNKWLGKGTVYNMPREHKLEPIEQIKLSTE</sequence>
<dbReference type="STRING" id="55209.HA50_25080"/>
<dbReference type="GO" id="GO:0006865">
    <property type="term" value="P:amino acid transport"/>
    <property type="evidence" value="ECO:0007669"/>
    <property type="project" value="TreeGrafter"/>
</dbReference>
<organism evidence="7 8">
    <name type="scientific">Pantoea cypripedii</name>
    <name type="common">Pectobacterium cypripedii</name>
    <name type="synonym">Erwinia cypripedii</name>
    <dbReference type="NCBI Taxonomy" id="55209"/>
    <lineage>
        <taxon>Bacteria</taxon>
        <taxon>Pseudomonadati</taxon>
        <taxon>Pseudomonadota</taxon>
        <taxon>Gammaproteobacteria</taxon>
        <taxon>Enterobacterales</taxon>
        <taxon>Erwiniaceae</taxon>
        <taxon>Pantoea</taxon>
    </lineage>
</organism>
<dbReference type="InterPro" id="IPR001638">
    <property type="entry name" value="Solute-binding_3/MltF_N"/>
</dbReference>
<evidence type="ECO:0000256" key="1">
    <source>
        <dbReference type="ARBA" id="ARBA00010333"/>
    </source>
</evidence>
<evidence type="ECO:0000256" key="4">
    <source>
        <dbReference type="RuleBase" id="RU003744"/>
    </source>
</evidence>
<comment type="similarity">
    <text evidence="1 4">Belongs to the bacterial solute-binding protein 3 family.</text>
</comment>
<dbReference type="Pfam" id="PF00497">
    <property type="entry name" value="SBP_bac_3"/>
    <property type="match status" value="1"/>
</dbReference>
<name>A0A1X1ELT7_PANCY</name>
<dbReference type="InterPro" id="IPR051455">
    <property type="entry name" value="Bact_solute-bind_prot3"/>
</dbReference>
<dbReference type="EMBL" id="MLJI01000002">
    <property type="protein sequence ID" value="ORM89871.1"/>
    <property type="molecule type" value="Genomic_DNA"/>
</dbReference>
<accession>A0A1X1ELT7</accession>
<evidence type="ECO:0000256" key="5">
    <source>
        <dbReference type="SAM" id="SignalP"/>
    </source>
</evidence>
<feature type="domain" description="Solute-binding protein family 3/N-terminal" evidence="6">
    <location>
        <begin position="47"/>
        <end position="267"/>
    </location>
</feature>
<dbReference type="Proteomes" id="UP000193749">
    <property type="component" value="Unassembled WGS sequence"/>
</dbReference>
<keyword evidence="3 5" id="KW-0732">Signal</keyword>
<dbReference type="Gene3D" id="3.40.190.10">
    <property type="entry name" value="Periplasmic binding protein-like II"/>
    <property type="match status" value="2"/>
</dbReference>
<dbReference type="SUPFAM" id="SSF53850">
    <property type="entry name" value="Periplasmic binding protein-like II"/>
    <property type="match status" value="1"/>
</dbReference>
<dbReference type="GO" id="GO:0005576">
    <property type="term" value="C:extracellular region"/>
    <property type="evidence" value="ECO:0007669"/>
    <property type="project" value="TreeGrafter"/>
</dbReference>
<dbReference type="GO" id="GO:0030288">
    <property type="term" value="C:outer membrane-bounded periplasmic space"/>
    <property type="evidence" value="ECO:0007669"/>
    <property type="project" value="TreeGrafter"/>
</dbReference>
<dbReference type="PANTHER" id="PTHR30085">
    <property type="entry name" value="AMINO ACID ABC TRANSPORTER PERMEASE"/>
    <property type="match status" value="1"/>
</dbReference>
<feature type="chain" id="PRO_5012191206" evidence="5">
    <location>
        <begin position="37"/>
        <end position="289"/>
    </location>
</feature>
<protein>
    <submittedName>
        <fullName evidence="7">Amino acid ABC transporter substrate-binding protein</fullName>
    </submittedName>
</protein>
<evidence type="ECO:0000313" key="8">
    <source>
        <dbReference type="Proteomes" id="UP000193749"/>
    </source>
</evidence>
<evidence type="ECO:0000256" key="3">
    <source>
        <dbReference type="ARBA" id="ARBA00022729"/>
    </source>
</evidence>
<evidence type="ECO:0000259" key="6">
    <source>
        <dbReference type="SMART" id="SM00062"/>
    </source>
</evidence>
<dbReference type="PANTHER" id="PTHR30085:SF6">
    <property type="entry name" value="ABC TRANSPORTER GLUTAMINE-BINDING PROTEIN GLNH"/>
    <property type="match status" value="1"/>
</dbReference>
<keyword evidence="8" id="KW-1185">Reference proteome</keyword>
<dbReference type="RefSeq" id="WP_084879587.1">
    <property type="nucleotide sequence ID" value="NZ_JAGGMY010000005.1"/>
</dbReference>
<dbReference type="SMART" id="SM00062">
    <property type="entry name" value="PBPb"/>
    <property type="match status" value="1"/>
</dbReference>
<dbReference type="AlphaFoldDB" id="A0A1X1ELT7"/>
<proteinExistence type="inferred from homology"/>
<evidence type="ECO:0000256" key="2">
    <source>
        <dbReference type="ARBA" id="ARBA00022448"/>
    </source>
</evidence>
<reference evidence="7 8" key="1">
    <citation type="journal article" date="2017" name="Antonie Van Leeuwenhoek">
        <title>Phylogenomic resolution of the bacterial genus Pantoea and its relationship with Erwinia and Tatumella.</title>
        <authorList>
            <person name="Palmer M."/>
            <person name="Steenkamp E.T."/>
            <person name="Coetzee M.P."/>
            <person name="Chan W.Y."/>
            <person name="van Zyl E."/>
            <person name="De Maayer P."/>
            <person name="Coutinho T.A."/>
            <person name="Blom J."/>
            <person name="Smits T.H."/>
            <person name="Duffy B."/>
            <person name="Venter S.N."/>
        </authorList>
    </citation>
    <scope>NUCLEOTIDE SEQUENCE [LARGE SCALE GENOMIC DNA]</scope>
    <source>
        <strain evidence="7 8">LMG 2657</strain>
    </source>
</reference>
<keyword evidence="2" id="KW-0813">Transport</keyword>
<evidence type="ECO:0000313" key="7">
    <source>
        <dbReference type="EMBL" id="ORM89871.1"/>
    </source>
</evidence>
<feature type="signal peptide" evidence="5">
    <location>
        <begin position="1"/>
        <end position="36"/>
    </location>
</feature>